<dbReference type="Proteomes" id="UP000298663">
    <property type="component" value="Unassembled WGS sequence"/>
</dbReference>
<reference evidence="1 2" key="2">
    <citation type="journal article" date="2019" name="G3 (Bethesda)">
        <title>Hybrid Assembly of the Genome of the Entomopathogenic Nematode Steinernema carpocapsae Identifies the X-Chromosome.</title>
        <authorList>
            <person name="Serra L."/>
            <person name="Macchietto M."/>
            <person name="Macias-Munoz A."/>
            <person name="McGill C.J."/>
            <person name="Rodriguez I.M."/>
            <person name="Rodriguez B."/>
            <person name="Murad R."/>
            <person name="Mortazavi A."/>
        </authorList>
    </citation>
    <scope>NUCLEOTIDE SEQUENCE [LARGE SCALE GENOMIC DNA]</scope>
    <source>
        <strain evidence="1 2">ALL</strain>
    </source>
</reference>
<gene>
    <name evidence="1" type="ORF">L596_011824</name>
</gene>
<sequence>MRRVNRQPRQGSGRRYYLDFVQYLILRLLFVFVANRLQAEDGLASPGMGEVSAARRRPALLQARSGSRRDSPDVAVVCGVRRSTECARVREEERVRVARFT</sequence>
<dbReference type="AlphaFoldDB" id="A0A4U5NW23"/>
<reference evidence="1 2" key="1">
    <citation type="journal article" date="2015" name="Genome Biol.">
        <title>Comparative genomics of Steinernema reveals deeply conserved gene regulatory networks.</title>
        <authorList>
            <person name="Dillman A.R."/>
            <person name="Macchietto M."/>
            <person name="Porter C.F."/>
            <person name="Rogers A."/>
            <person name="Williams B."/>
            <person name="Antoshechkin I."/>
            <person name="Lee M.M."/>
            <person name="Goodwin Z."/>
            <person name="Lu X."/>
            <person name="Lewis E.E."/>
            <person name="Goodrich-Blair H."/>
            <person name="Stock S.P."/>
            <person name="Adams B.J."/>
            <person name="Sternberg P.W."/>
            <person name="Mortazavi A."/>
        </authorList>
    </citation>
    <scope>NUCLEOTIDE SEQUENCE [LARGE SCALE GENOMIC DNA]</scope>
    <source>
        <strain evidence="1 2">ALL</strain>
    </source>
</reference>
<evidence type="ECO:0000313" key="1">
    <source>
        <dbReference type="EMBL" id="TKR87424.1"/>
    </source>
</evidence>
<name>A0A4U5NW23_STECR</name>
<accession>A0A4U5NW23</accession>
<evidence type="ECO:0000313" key="2">
    <source>
        <dbReference type="Proteomes" id="UP000298663"/>
    </source>
</evidence>
<keyword evidence="2" id="KW-1185">Reference proteome</keyword>
<protein>
    <submittedName>
        <fullName evidence="1">Uncharacterized protein</fullName>
    </submittedName>
</protein>
<dbReference type="EMBL" id="AZBU02000003">
    <property type="protein sequence ID" value="TKR87424.1"/>
    <property type="molecule type" value="Genomic_DNA"/>
</dbReference>
<comment type="caution">
    <text evidence="1">The sequence shown here is derived from an EMBL/GenBank/DDBJ whole genome shotgun (WGS) entry which is preliminary data.</text>
</comment>
<organism evidence="1 2">
    <name type="scientific">Steinernema carpocapsae</name>
    <name type="common">Entomopathogenic nematode</name>
    <dbReference type="NCBI Taxonomy" id="34508"/>
    <lineage>
        <taxon>Eukaryota</taxon>
        <taxon>Metazoa</taxon>
        <taxon>Ecdysozoa</taxon>
        <taxon>Nematoda</taxon>
        <taxon>Chromadorea</taxon>
        <taxon>Rhabditida</taxon>
        <taxon>Tylenchina</taxon>
        <taxon>Panagrolaimomorpha</taxon>
        <taxon>Strongyloidoidea</taxon>
        <taxon>Steinernematidae</taxon>
        <taxon>Steinernema</taxon>
    </lineage>
</organism>
<proteinExistence type="predicted"/>